<dbReference type="Proteomes" id="UP001597468">
    <property type="component" value="Unassembled WGS sequence"/>
</dbReference>
<evidence type="ECO:0000256" key="5">
    <source>
        <dbReference type="ARBA" id="ARBA00022840"/>
    </source>
</evidence>
<dbReference type="InterPro" id="IPR025709">
    <property type="entry name" value="Leu_tRNA-synth_edit"/>
</dbReference>
<evidence type="ECO:0000256" key="9">
    <source>
        <dbReference type="HAMAP-Rule" id="MF_00049"/>
    </source>
</evidence>
<feature type="domain" description="Aminoacyl-tRNA synthetase class Ia" evidence="11">
    <location>
        <begin position="805"/>
        <end position="839"/>
    </location>
</feature>
<dbReference type="SUPFAM" id="SSF50677">
    <property type="entry name" value="ValRS/IleRS/LeuRS editing domain"/>
    <property type="match status" value="1"/>
</dbReference>
<feature type="domain" description="Leucyl-tRNA synthetase editing" evidence="14">
    <location>
        <begin position="277"/>
        <end position="479"/>
    </location>
</feature>
<keyword evidence="16" id="KW-1185">Reference proteome</keyword>
<gene>
    <name evidence="9" type="primary">leuS</name>
    <name evidence="15" type="ORF">ACFSTG_04265</name>
</gene>
<dbReference type="InterPro" id="IPR013155">
    <property type="entry name" value="M/V/L/I-tRNA-synth_anticd-bd"/>
</dbReference>
<dbReference type="PROSITE" id="PS00178">
    <property type="entry name" value="AA_TRNA_LIGASE_I"/>
    <property type="match status" value="1"/>
</dbReference>
<name>A0ABW5IUK2_9FLAO</name>
<feature type="short sequence motif" description="'KMSKS' region" evidence="9">
    <location>
        <begin position="813"/>
        <end position="817"/>
    </location>
</feature>
<dbReference type="Gene3D" id="3.90.740.10">
    <property type="entry name" value="Valyl/Leucyl/Isoleucyl-tRNA synthetase, editing domain"/>
    <property type="match status" value="1"/>
</dbReference>
<feature type="domain" description="Methionyl/Leucyl tRNA synthetase" evidence="13">
    <location>
        <begin position="38"/>
        <end position="142"/>
    </location>
</feature>
<keyword evidence="7 9" id="KW-0030">Aminoacyl-tRNA synthetase</keyword>
<evidence type="ECO:0000256" key="7">
    <source>
        <dbReference type="ARBA" id="ARBA00023146"/>
    </source>
</evidence>
<comment type="catalytic activity">
    <reaction evidence="8 9">
        <text>tRNA(Leu) + L-leucine + ATP = L-leucyl-tRNA(Leu) + AMP + diphosphate</text>
        <dbReference type="Rhea" id="RHEA:11688"/>
        <dbReference type="Rhea" id="RHEA-COMP:9613"/>
        <dbReference type="Rhea" id="RHEA-COMP:9622"/>
        <dbReference type="ChEBI" id="CHEBI:30616"/>
        <dbReference type="ChEBI" id="CHEBI:33019"/>
        <dbReference type="ChEBI" id="CHEBI:57427"/>
        <dbReference type="ChEBI" id="CHEBI:78442"/>
        <dbReference type="ChEBI" id="CHEBI:78494"/>
        <dbReference type="ChEBI" id="CHEBI:456215"/>
        <dbReference type="EC" id="6.1.1.4"/>
    </reaction>
</comment>
<dbReference type="SUPFAM" id="SSF47323">
    <property type="entry name" value="Anticodon-binding domain of a subclass of class I aminoacyl-tRNA synthetases"/>
    <property type="match status" value="1"/>
</dbReference>
<organism evidence="15 16">
    <name type="scientific">Salinimicrobium flavum</name>
    <dbReference type="NCBI Taxonomy" id="1737065"/>
    <lineage>
        <taxon>Bacteria</taxon>
        <taxon>Pseudomonadati</taxon>
        <taxon>Bacteroidota</taxon>
        <taxon>Flavobacteriia</taxon>
        <taxon>Flavobacteriales</taxon>
        <taxon>Flavobacteriaceae</taxon>
        <taxon>Salinimicrobium</taxon>
    </lineage>
</organism>
<comment type="similarity">
    <text evidence="1 9 10">Belongs to the class-I aminoacyl-tRNA synthetase family.</text>
</comment>
<dbReference type="PRINTS" id="PR00985">
    <property type="entry name" value="TRNASYNTHLEU"/>
</dbReference>
<keyword evidence="3 9" id="KW-0436">Ligase</keyword>
<accession>A0ABW5IUK2</accession>
<comment type="caution">
    <text evidence="15">The sequence shown here is derived from an EMBL/GenBank/DDBJ whole genome shotgun (WGS) entry which is preliminary data.</text>
</comment>
<dbReference type="Pfam" id="PF09334">
    <property type="entry name" value="tRNA-synt_1g"/>
    <property type="match status" value="1"/>
</dbReference>
<keyword evidence="4 9" id="KW-0547">Nucleotide-binding</keyword>
<dbReference type="EMBL" id="JBHULT010000006">
    <property type="protein sequence ID" value="MFD2517096.1"/>
    <property type="molecule type" value="Genomic_DNA"/>
</dbReference>
<evidence type="ECO:0000256" key="8">
    <source>
        <dbReference type="ARBA" id="ARBA00047469"/>
    </source>
</evidence>
<protein>
    <recommendedName>
        <fullName evidence="9">Leucine--tRNA ligase</fullName>
        <ecNumber evidence="9">6.1.1.4</ecNumber>
    </recommendedName>
    <alternativeName>
        <fullName evidence="9">Leucyl-tRNA synthetase</fullName>
        <shortName evidence="9">LeuRS</shortName>
    </alternativeName>
</protein>
<evidence type="ECO:0000259" key="13">
    <source>
        <dbReference type="Pfam" id="PF09334"/>
    </source>
</evidence>
<dbReference type="CDD" id="cd07958">
    <property type="entry name" value="Anticodon_Ia_Leu_BEm"/>
    <property type="match status" value="1"/>
</dbReference>
<proteinExistence type="inferred from homology"/>
<dbReference type="Gene3D" id="1.10.730.10">
    <property type="entry name" value="Isoleucyl-tRNA Synthetase, Domain 1"/>
    <property type="match status" value="1"/>
</dbReference>
<evidence type="ECO:0000256" key="2">
    <source>
        <dbReference type="ARBA" id="ARBA00022490"/>
    </source>
</evidence>
<evidence type="ECO:0000256" key="1">
    <source>
        <dbReference type="ARBA" id="ARBA00005594"/>
    </source>
</evidence>
<dbReference type="InterPro" id="IPR009080">
    <property type="entry name" value="tRNAsynth_Ia_anticodon-bd"/>
</dbReference>
<dbReference type="InterPro" id="IPR014729">
    <property type="entry name" value="Rossmann-like_a/b/a_fold"/>
</dbReference>
<evidence type="ECO:0000259" key="12">
    <source>
        <dbReference type="Pfam" id="PF08264"/>
    </source>
</evidence>
<dbReference type="HAMAP" id="MF_00049_B">
    <property type="entry name" value="Leu_tRNA_synth_B"/>
    <property type="match status" value="1"/>
</dbReference>
<evidence type="ECO:0000313" key="15">
    <source>
        <dbReference type="EMBL" id="MFD2517096.1"/>
    </source>
</evidence>
<dbReference type="Pfam" id="PF13603">
    <property type="entry name" value="tRNA-synt_1_2"/>
    <property type="match status" value="1"/>
</dbReference>
<evidence type="ECO:0000256" key="6">
    <source>
        <dbReference type="ARBA" id="ARBA00022917"/>
    </source>
</evidence>
<keyword evidence="2 9" id="KW-0963">Cytoplasm</keyword>
<evidence type="ECO:0000259" key="11">
    <source>
        <dbReference type="Pfam" id="PF00133"/>
    </source>
</evidence>
<dbReference type="Gene3D" id="3.40.50.620">
    <property type="entry name" value="HUPs"/>
    <property type="match status" value="3"/>
</dbReference>
<reference evidence="16" key="1">
    <citation type="journal article" date="2019" name="Int. J. Syst. Evol. Microbiol.">
        <title>The Global Catalogue of Microorganisms (GCM) 10K type strain sequencing project: providing services to taxonomists for standard genome sequencing and annotation.</title>
        <authorList>
            <consortium name="The Broad Institute Genomics Platform"/>
            <consortium name="The Broad Institute Genome Sequencing Center for Infectious Disease"/>
            <person name="Wu L."/>
            <person name="Ma J."/>
        </authorList>
    </citation>
    <scope>NUCLEOTIDE SEQUENCE [LARGE SCALE GENOMIC DNA]</scope>
    <source>
        <strain evidence="16">KCTC 42585</strain>
    </source>
</reference>
<dbReference type="PANTHER" id="PTHR43740">
    <property type="entry name" value="LEUCYL-TRNA SYNTHETASE"/>
    <property type="match status" value="1"/>
</dbReference>
<comment type="caution">
    <text evidence="9">Lacks conserved residue(s) required for the propagation of feature annotation.</text>
</comment>
<dbReference type="Pfam" id="PF00133">
    <property type="entry name" value="tRNA-synt_1"/>
    <property type="match status" value="1"/>
</dbReference>
<dbReference type="InterPro" id="IPR002302">
    <property type="entry name" value="Leu-tRNA-ligase"/>
</dbReference>
<feature type="binding site" evidence="9">
    <location>
        <position position="816"/>
    </location>
    <ligand>
        <name>ATP</name>
        <dbReference type="ChEBI" id="CHEBI:30616"/>
    </ligand>
</feature>
<dbReference type="RefSeq" id="WP_380748805.1">
    <property type="nucleotide sequence ID" value="NZ_JBHULT010000006.1"/>
</dbReference>
<dbReference type="InterPro" id="IPR009008">
    <property type="entry name" value="Val/Leu/Ile-tRNA-synth_edit"/>
</dbReference>
<feature type="domain" description="Methionyl/Valyl/Leucyl/Isoleucyl-tRNA synthetase anticodon-binding" evidence="12">
    <location>
        <begin position="889"/>
        <end position="1002"/>
    </location>
</feature>
<evidence type="ECO:0000256" key="3">
    <source>
        <dbReference type="ARBA" id="ARBA00022598"/>
    </source>
</evidence>
<evidence type="ECO:0000259" key="14">
    <source>
        <dbReference type="Pfam" id="PF13603"/>
    </source>
</evidence>
<evidence type="ECO:0000313" key="16">
    <source>
        <dbReference type="Proteomes" id="UP001597468"/>
    </source>
</evidence>
<sequence length="1038" mass="119866">MRYNFNQIEKKWQEYWAKNQTFKAENNSEKPKYYVLDMFPYPSGAGLHVGHPLGYIASDIYARFKRHKGFNVLHPQGYDSFGLPAEQYAIQTGQHPAITTEANINRYREQLDQIGFSFDWSREVRTSEPDYYKWTQWIFIQLFDSWYDNEADKARPVSDLEEILAAEGNAGVNAACDEDVEEFTANDWNNFSSEERQEQLLKYRLTYLAETEVNWCPQLGTVLANDEIVNGVSERGGYPVIRKKMTQWSMRISAYAERLLQGLNKIDWTESLKESQRNWIGKSVGALVKFKVLPSSHPQPFPEGREQARLTDRGEDEKENWIDVFTTRPDTIYGVTFMTLAPEHDLVQKITTPDHKAEVDAYIEATAKRSERERMADVKTISGVFTGAYAEHPFTKEPVPIWIGDYVLAGYGTGAVMAVPCGDQRDYDFAKHYDLPIRNIFKDADISEEAFSGKEDTVITNSDFLNELEYKEALNKAILELEKIGQGKGKTNYRLRDAVFSRQRYWGEPFPAYYVNGMPQMIEKEHLPLRLPEVEKYLPTETGEPPLGNATEWAWDTKQNEVVKNEKIDHKTVFPLELNTMPGWAGSSWYLFRYMDAGNETEFVSKEAQKYWENVDLYIGGSEHATGHLLYSRFWTKFLYDRDLLTVEEPFKKLINQGMILGESAFIKRIGFNFAKSFSEKMSKDEERRYRILQEKYEIVKDIYFSSDIVGLLKVSITNPESEEEIKMEEVKDRVLSPFYTEILKDIEDNGLKGKVQPIGFLIRTYKTHVPVQFVLGNKLNTDKLQEEENLYKEASFVTNEKGEFLVDREVEKMSKSKYNVVNPDDICEDFGADTLRMYEMFLGPLEQAKPWNTAGITGVHNFLKKLWKLYHNGETFEVLDEKASAESLKSLHKTIKKVTEDIENFSFNTSVSTFMICVNELTAQKCNSREVLEPLAVLIAPYAPHIAEELWQKLGHDTSVVTAEYPVFNEKFLVESTKEYPISFNGKMRFTLELPLDMSKEEVEKTVLEHEKTQQQLNGREPKKVIVVPGKIVNIVG</sequence>
<keyword evidence="6 9" id="KW-0648">Protein biosynthesis</keyword>
<dbReference type="GO" id="GO:0004823">
    <property type="term" value="F:leucine-tRNA ligase activity"/>
    <property type="evidence" value="ECO:0007669"/>
    <property type="project" value="UniProtKB-EC"/>
</dbReference>
<dbReference type="InterPro" id="IPR015413">
    <property type="entry name" value="Methionyl/Leucyl_tRNA_Synth"/>
</dbReference>
<dbReference type="SUPFAM" id="SSF52374">
    <property type="entry name" value="Nucleotidylyl transferase"/>
    <property type="match status" value="2"/>
</dbReference>
<evidence type="ECO:0000256" key="10">
    <source>
        <dbReference type="RuleBase" id="RU363035"/>
    </source>
</evidence>
<evidence type="ECO:0000256" key="4">
    <source>
        <dbReference type="ARBA" id="ARBA00022741"/>
    </source>
</evidence>
<dbReference type="PANTHER" id="PTHR43740:SF2">
    <property type="entry name" value="LEUCINE--TRNA LIGASE, MITOCHONDRIAL"/>
    <property type="match status" value="1"/>
</dbReference>
<dbReference type="EC" id="6.1.1.4" evidence="9"/>
<dbReference type="InterPro" id="IPR001412">
    <property type="entry name" value="aa-tRNA-synth_I_CS"/>
</dbReference>
<keyword evidence="5 9" id="KW-0067">ATP-binding</keyword>
<comment type="subcellular location">
    <subcellularLocation>
        <location evidence="9">Cytoplasm</location>
    </subcellularLocation>
</comment>
<dbReference type="InterPro" id="IPR002300">
    <property type="entry name" value="aa-tRNA-synth_Ia"/>
</dbReference>
<dbReference type="Pfam" id="PF08264">
    <property type="entry name" value="Anticodon_1"/>
    <property type="match status" value="1"/>
</dbReference>